<protein>
    <recommendedName>
        <fullName evidence="3">Conserved oligomeric Golgi complex subunit 7</fullName>
    </recommendedName>
    <alternativeName>
        <fullName evidence="8">Component of oligomeric Golgi complex 7</fullName>
    </alternativeName>
</protein>
<dbReference type="GO" id="GO:0007030">
    <property type="term" value="P:Golgi organization"/>
    <property type="evidence" value="ECO:0007669"/>
    <property type="project" value="TreeGrafter"/>
</dbReference>
<organism evidence="10 11">
    <name type="scientific">Caulochytrium protostelioides</name>
    <dbReference type="NCBI Taxonomy" id="1555241"/>
    <lineage>
        <taxon>Eukaryota</taxon>
        <taxon>Fungi</taxon>
        <taxon>Fungi incertae sedis</taxon>
        <taxon>Chytridiomycota</taxon>
        <taxon>Chytridiomycota incertae sedis</taxon>
        <taxon>Chytridiomycetes</taxon>
        <taxon>Caulochytriales</taxon>
        <taxon>Caulochytriaceae</taxon>
        <taxon>Caulochytrium</taxon>
    </lineage>
</organism>
<dbReference type="GO" id="GO:0006886">
    <property type="term" value="P:intracellular protein transport"/>
    <property type="evidence" value="ECO:0007669"/>
    <property type="project" value="InterPro"/>
</dbReference>
<feature type="region of interest" description="Disordered" evidence="9">
    <location>
        <begin position="828"/>
        <end position="847"/>
    </location>
</feature>
<keyword evidence="6" id="KW-0333">Golgi apparatus</keyword>
<evidence type="ECO:0000256" key="2">
    <source>
        <dbReference type="ARBA" id="ARBA00005831"/>
    </source>
</evidence>
<feature type="compositionally biased region" description="Low complexity" evidence="9">
    <location>
        <begin position="923"/>
        <end position="934"/>
    </location>
</feature>
<dbReference type="GO" id="GO:0000139">
    <property type="term" value="C:Golgi membrane"/>
    <property type="evidence" value="ECO:0007669"/>
    <property type="project" value="UniProtKB-SubCell"/>
</dbReference>
<feature type="region of interest" description="Disordered" evidence="9">
    <location>
        <begin position="54"/>
        <end position="97"/>
    </location>
</feature>
<evidence type="ECO:0000256" key="5">
    <source>
        <dbReference type="ARBA" id="ARBA00022927"/>
    </source>
</evidence>
<reference evidence="11" key="1">
    <citation type="journal article" date="2018" name="Nat. Microbiol.">
        <title>Leveraging single-cell genomics to expand the fungal tree of life.</title>
        <authorList>
            <person name="Ahrendt S.R."/>
            <person name="Quandt C.A."/>
            <person name="Ciobanu D."/>
            <person name="Clum A."/>
            <person name="Salamov A."/>
            <person name="Andreopoulos B."/>
            <person name="Cheng J.F."/>
            <person name="Woyke T."/>
            <person name="Pelin A."/>
            <person name="Henrissat B."/>
            <person name="Reynolds N.K."/>
            <person name="Benny G.L."/>
            <person name="Smith M.E."/>
            <person name="James T.Y."/>
            <person name="Grigoriev I.V."/>
        </authorList>
    </citation>
    <scope>NUCLEOTIDE SEQUENCE [LARGE SCALE GENOMIC DNA]</scope>
    <source>
        <strain evidence="11">ATCC 52028</strain>
    </source>
</reference>
<dbReference type="PANTHER" id="PTHR21443:SF0">
    <property type="entry name" value="CONSERVED OLIGOMERIC GOLGI COMPLEX SUBUNIT 7"/>
    <property type="match status" value="1"/>
</dbReference>
<comment type="subcellular location">
    <subcellularLocation>
        <location evidence="1">Golgi apparatus membrane</location>
        <topology evidence="1">Peripheral membrane protein</topology>
    </subcellularLocation>
</comment>
<accession>A0A4P9X4R8</accession>
<feature type="compositionally biased region" description="Basic and acidic residues" evidence="9">
    <location>
        <begin position="906"/>
        <end position="922"/>
    </location>
</feature>
<evidence type="ECO:0000256" key="4">
    <source>
        <dbReference type="ARBA" id="ARBA00022448"/>
    </source>
</evidence>
<keyword evidence="4" id="KW-0813">Transport</keyword>
<keyword evidence="11" id="KW-1185">Reference proteome</keyword>
<dbReference type="InterPro" id="IPR019335">
    <property type="entry name" value="COG7"/>
</dbReference>
<dbReference type="EMBL" id="ML014238">
    <property type="protein sequence ID" value="RKP00055.1"/>
    <property type="molecule type" value="Genomic_DNA"/>
</dbReference>
<evidence type="ECO:0000256" key="6">
    <source>
        <dbReference type="ARBA" id="ARBA00023034"/>
    </source>
</evidence>
<keyword evidence="5" id="KW-0653">Protein transport</keyword>
<feature type="compositionally biased region" description="Acidic residues" evidence="9">
    <location>
        <begin position="935"/>
        <end position="950"/>
    </location>
</feature>
<proteinExistence type="inferred from homology"/>
<gene>
    <name evidence="10" type="ORF">CXG81DRAFT_19936</name>
</gene>
<evidence type="ECO:0000256" key="3">
    <source>
        <dbReference type="ARBA" id="ARBA00020984"/>
    </source>
</evidence>
<dbReference type="STRING" id="1555241.A0A4P9X4R8"/>
<feature type="compositionally biased region" description="Low complexity" evidence="9">
    <location>
        <begin position="828"/>
        <end position="843"/>
    </location>
</feature>
<feature type="compositionally biased region" description="Acidic residues" evidence="9">
    <location>
        <begin position="896"/>
        <end position="905"/>
    </location>
</feature>
<dbReference type="PANTHER" id="PTHR21443">
    <property type="entry name" value="CONSERVED OLIGOMERIC GOLGI COMPLEX COMPONENT 7"/>
    <property type="match status" value="1"/>
</dbReference>
<evidence type="ECO:0000256" key="9">
    <source>
        <dbReference type="SAM" id="MobiDB-lite"/>
    </source>
</evidence>
<evidence type="ECO:0000256" key="1">
    <source>
        <dbReference type="ARBA" id="ARBA00004395"/>
    </source>
</evidence>
<feature type="compositionally biased region" description="Low complexity" evidence="9">
    <location>
        <begin position="72"/>
        <end position="95"/>
    </location>
</feature>
<dbReference type="Pfam" id="PF10191">
    <property type="entry name" value="COG7"/>
    <property type="match status" value="1"/>
</dbReference>
<dbReference type="OrthoDB" id="249612at2759"/>
<name>A0A4P9X4R8_9FUNG</name>
<evidence type="ECO:0000256" key="8">
    <source>
        <dbReference type="ARBA" id="ARBA00031345"/>
    </source>
</evidence>
<dbReference type="AlphaFoldDB" id="A0A4P9X4R8"/>
<dbReference type="GO" id="GO:0006890">
    <property type="term" value="P:retrograde vesicle-mediated transport, Golgi to endoplasmic reticulum"/>
    <property type="evidence" value="ECO:0007669"/>
    <property type="project" value="TreeGrafter"/>
</dbReference>
<keyword evidence="7" id="KW-0472">Membrane</keyword>
<comment type="similarity">
    <text evidence="2">Belongs to the COG7 family.</text>
</comment>
<feature type="region of interest" description="Disordered" evidence="9">
    <location>
        <begin position="896"/>
        <end position="950"/>
    </location>
</feature>
<feature type="region of interest" description="Disordered" evidence="9">
    <location>
        <begin position="236"/>
        <end position="273"/>
    </location>
</feature>
<dbReference type="GO" id="GO:0017119">
    <property type="term" value="C:Golgi transport complex"/>
    <property type="evidence" value="ECO:0007669"/>
    <property type="project" value="InterPro"/>
</dbReference>
<evidence type="ECO:0000313" key="10">
    <source>
        <dbReference type="EMBL" id="RKP00055.1"/>
    </source>
</evidence>
<evidence type="ECO:0000256" key="7">
    <source>
        <dbReference type="ARBA" id="ARBA00023136"/>
    </source>
</evidence>
<evidence type="ECO:0000313" key="11">
    <source>
        <dbReference type="Proteomes" id="UP000274922"/>
    </source>
</evidence>
<dbReference type="Proteomes" id="UP000274922">
    <property type="component" value="Unassembled WGS sequence"/>
</dbReference>
<sequence>MATAASAATSAPDPSDPLHATKLYAAFADPHFDLASWINTSLSHLDATGAHEDQAVERGGDPSTSRPASPMTPRAATVDAAASSTAPPAASSESPMVERLDRHLAHVSRLLLKTQLQINDANRQMTQSFAALVAGTPRALQGVEQLHWTALQLASIAQTAQADVQVGAPMTGDAPLARLALYDRIKTRMEGARTAFKELRGWGTLEDDVHHAMAEKAWLRAAERLVGARRSLRSARVDDEDDAGAGSGEIVNDDAGAADASRESALADEETLESARRRHKRRQLLDTLQDQLVQTIRIHLLTNLESQSDADLRAVAQCFTTLGRPAVLTEILVQTQHRHVSTLWPSADRLDEQVSCQAPFYAAYAAWLAPLVQRLQPLMCYPPAADSFATDSLVDVLLARFAEEHHDLMEALLDGFLRDATRRSATTIAPVVDVVALVALFQETVLASAAYADLAHRLAAPPSATSPALPGTGAPLALAAASSASSASPVLSPAVSATAAPMPTIAPTAATGPIASAALVRRHAVLARLFAPWQTYQASFTTYLQRHAAAAMDAIVAEWSLTTTPSELLADRLAATLAAMTTALPSLYACNAQLTSLWLAITYGTAPAAFWASRDAVHDRIWRPLIAHVERLRDALLLVPFSSSGRGEGKPTWLRAATVPPQIAAPLTGALAESTLAALRDLKAFGQDLGPGWREATRRHVQAKQTLLDRMASDPPPPFTALCEVPFPTAAATPFESPEHPASSTYPAARLLATTASWQAATASATDVAVPLAVAVLDGPSGGESAFLLAALQTLYDAFLTPLGPILHRLCQRAPLSADRNAPAAATAAVSGGAPGTPVSGAAPPLPPSPAAYGPAALADLAEQLLLIPQRIEKVMQEQLTRDGLAHLPYITSDDLLVDDDNDETNDAKADAEPSSKADKSANEASAAADADGGSAEDDAQNDDESDESDEQLGALHLWITSIARTIMYALLSGAYCVLVVAPEHASAGPVLTHTTAVHVIEEVAHLCNILRLLDVEPLPVLDELAKLARKIAQQAPAASEAGDQHSELADQVVQLLTSA</sequence>